<proteinExistence type="predicted"/>
<dbReference type="InParanoid" id="T1F7K9"/>
<reference evidence="3" key="3">
    <citation type="submission" date="2015-06" db="UniProtKB">
        <authorList>
            <consortium name="EnsemblMetazoa"/>
        </authorList>
    </citation>
    <scope>IDENTIFICATION</scope>
</reference>
<reference evidence="2 4" key="2">
    <citation type="journal article" date="2013" name="Nature">
        <title>Insights into bilaterian evolution from three spiralian genomes.</title>
        <authorList>
            <person name="Simakov O."/>
            <person name="Marletaz F."/>
            <person name="Cho S.J."/>
            <person name="Edsinger-Gonzales E."/>
            <person name="Havlak P."/>
            <person name="Hellsten U."/>
            <person name="Kuo D.H."/>
            <person name="Larsson T."/>
            <person name="Lv J."/>
            <person name="Arendt D."/>
            <person name="Savage R."/>
            <person name="Osoegawa K."/>
            <person name="de Jong P."/>
            <person name="Grimwood J."/>
            <person name="Chapman J.A."/>
            <person name="Shapiro H."/>
            <person name="Aerts A."/>
            <person name="Otillar R.P."/>
            <person name="Terry A.Y."/>
            <person name="Boore J.L."/>
            <person name="Grigoriev I.V."/>
            <person name="Lindberg D.R."/>
            <person name="Seaver E.C."/>
            <person name="Weisblat D.A."/>
            <person name="Putnam N.H."/>
            <person name="Rokhsar D.S."/>
        </authorList>
    </citation>
    <scope>NUCLEOTIDE SEQUENCE</scope>
</reference>
<dbReference type="CTD" id="20204808"/>
<evidence type="ECO:0000313" key="2">
    <source>
        <dbReference type="EMBL" id="ESO03184.1"/>
    </source>
</evidence>
<dbReference type="KEGG" id="hro:HELRODRAFT_174082"/>
<dbReference type="Proteomes" id="UP000015101">
    <property type="component" value="Unassembled WGS sequence"/>
</dbReference>
<dbReference type="GeneID" id="20204808"/>
<dbReference type="EMBL" id="AMQM01004807">
    <property type="status" value="NOT_ANNOTATED_CDS"/>
    <property type="molecule type" value="Genomic_DNA"/>
</dbReference>
<reference evidence="4" key="1">
    <citation type="submission" date="2012-12" db="EMBL/GenBank/DDBJ databases">
        <authorList>
            <person name="Hellsten U."/>
            <person name="Grimwood J."/>
            <person name="Chapman J.A."/>
            <person name="Shapiro H."/>
            <person name="Aerts A."/>
            <person name="Otillar R.P."/>
            <person name="Terry A.Y."/>
            <person name="Boore J.L."/>
            <person name="Simakov O."/>
            <person name="Marletaz F."/>
            <person name="Cho S.-J."/>
            <person name="Edsinger-Gonzales E."/>
            <person name="Havlak P."/>
            <person name="Kuo D.-H."/>
            <person name="Larsson T."/>
            <person name="Lv J."/>
            <person name="Arendt D."/>
            <person name="Savage R."/>
            <person name="Osoegawa K."/>
            <person name="de Jong P."/>
            <person name="Lindberg D.R."/>
            <person name="Seaver E.C."/>
            <person name="Weisblat D.A."/>
            <person name="Putnam N.H."/>
            <person name="Grigoriev I.V."/>
            <person name="Rokhsar D.S."/>
        </authorList>
    </citation>
    <scope>NUCLEOTIDE SEQUENCE</scope>
</reference>
<protein>
    <submittedName>
        <fullName evidence="2 3">Uncharacterized protein</fullName>
    </submittedName>
</protein>
<dbReference type="EMBL" id="KB096676">
    <property type="protein sequence ID" value="ESO03184.1"/>
    <property type="molecule type" value="Genomic_DNA"/>
</dbReference>
<accession>T1F7K9</accession>
<evidence type="ECO:0000313" key="3">
    <source>
        <dbReference type="EnsemblMetazoa" id="HelroP174082"/>
    </source>
</evidence>
<evidence type="ECO:0000256" key="1">
    <source>
        <dbReference type="SAM" id="MobiDB-lite"/>
    </source>
</evidence>
<evidence type="ECO:0000313" key="4">
    <source>
        <dbReference type="Proteomes" id="UP000015101"/>
    </source>
</evidence>
<dbReference type="AlphaFoldDB" id="T1F7K9"/>
<organism evidence="3 4">
    <name type="scientific">Helobdella robusta</name>
    <name type="common">Californian leech</name>
    <dbReference type="NCBI Taxonomy" id="6412"/>
    <lineage>
        <taxon>Eukaryota</taxon>
        <taxon>Metazoa</taxon>
        <taxon>Spiralia</taxon>
        <taxon>Lophotrochozoa</taxon>
        <taxon>Annelida</taxon>
        <taxon>Clitellata</taxon>
        <taxon>Hirudinea</taxon>
        <taxon>Rhynchobdellida</taxon>
        <taxon>Glossiphoniidae</taxon>
        <taxon>Helobdella</taxon>
    </lineage>
</organism>
<keyword evidence="4" id="KW-1185">Reference proteome</keyword>
<sequence>MNINKTSINRINGRYINHDSYHTCNNHIDHINYNSHIHINHINYNSQIHINHINYNSHNHINHINYNSHIHINRINYSSRNVQPHQPQHQSEQQPSHAIRSQELAFSMLSTK</sequence>
<gene>
    <name evidence="3" type="primary">20204808</name>
    <name evidence="2" type="ORF">HELRODRAFT_174082</name>
</gene>
<dbReference type="RefSeq" id="XP_009018877.1">
    <property type="nucleotide sequence ID" value="XM_009020629.1"/>
</dbReference>
<dbReference type="HOGENOM" id="CLU_2148524_0_0_1"/>
<feature type="region of interest" description="Disordered" evidence="1">
    <location>
        <begin position="79"/>
        <end position="112"/>
    </location>
</feature>
<feature type="compositionally biased region" description="Low complexity" evidence="1">
    <location>
        <begin position="79"/>
        <end position="97"/>
    </location>
</feature>
<name>T1F7K9_HELRO</name>
<dbReference type="EnsemblMetazoa" id="HelroT174082">
    <property type="protein sequence ID" value="HelroP174082"/>
    <property type="gene ID" value="HelroG174082"/>
</dbReference>